<dbReference type="RefSeq" id="WP_345303477.1">
    <property type="nucleotide sequence ID" value="NZ_BAABJE010000010.1"/>
</dbReference>
<protein>
    <submittedName>
        <fullName evidence="1">Uncharacterized protein</fullName>
    </submittedName>
</protein>
<organism evidence="1 2">
    <name type="scientific">Lysobacter hankyongensis</name>
    <dbReference type="NCBI Taxonomy" id="1176535"/>
    <lineage>
        <taxon>Bacteria</taxon>
        <taxon>Pseudomonadati</taxon>
        <taxon>Pseudomonadota</taxon>
        <taxon>Gammaproteobacteria</taxon>
        <taxon>Lysobacterales</taxon>
        <taxon>Lysobacteraceae</taxon>
        <taxon>Lysobacter</taxon>
    </lineage>
</organism>
<gene>
    <name evidence="1" type="ORF">GCM10023307_23110</name>
</gene>
<proteinExistence type="predicted"/>
<keyword evidence="2" id="KW-1185">Reference proteome</keyword>
<comment type="caution">
    <text evidence="1">The sequence shown here is derived from an EMBL/GenBank/DDBJ whole genome shotgun (WGS) entry which is preliminary data.</text>
</comment>
<dbReference type="EMBL" id="BAABJE010000010">
    <property type="protein sequence ID" value="GAA4796560.1"/>
    <property type="molecule type" value="Genomic_DNA"/>
</dbReference>
<accession>A0ABP9BJV3</accession>
<sequence length="108" mass="11763">MSKKTKIAGSARLPRVENGRILTSMAHRIGRIAAGHRDGRRVVRCSKNPGENSENALPGDRRCTVDDPRSEYKASPVACKRILGVRSVAGTVRDKSYGAFADPFVALR</sequence>
<evidence type="ECO:0000313" key="2">
    <source>
        <dbReference type="Proteomes" id="UP001499959"/>
    </source>
</evidence>
<evidence type="ECO:0000313" key="1">
    <source>
        <dbReference type="EMBL" id="GAA4796560.1"/>
    </source>
</evidence>
<dbReference type="Proteomes" id="UP001499959">
    <property type="component" value="Unassembled WGS sequence"/>
</dbReference>
<name>A0ABP9BJV3_9GAMM</name>
<reference evidence="2" key="1">
    <citation type="journal article" date="2019" name="Int. J. Syst. Evol. Microbiol.">
        <title>The Global Catalogue of Microorganisms (GCM) 10K type strain sequencing project: providing services to taxonomists for standard genome sequencing and annotation.</title>
        <authorList>
            <consortium name="The Broad Institute Genomics Platform"/>
            <consortium name="The Broad Institute Genome Sequencing Center for Infectious Disease"/>
            <person name="Wu L."/>
            <person name="Ma J."/>
        </authorList>
    </citation>
    <scope>NUCLEOTIDE SEQUENCE [LARGE SCALE GENOMIC DNA]</scope>
    <source>
        <strain evidence="2">JCM 18204</strain>
    </source>
</reference>